<dbReference type="GO" id="GO:0051539">
    <property type="term" value="F:4 iron, 4 sulfur cluster binding"/>
    <property type="evidence" value="ECO:0007669"/>
    <property type="project" value="UniProtKB-UniRule"/>
</dbReference>
<dbReference type="Pfam" id="PF06969">
    <property type="entry name" value="HemN_C"/>
    <property type="match status" value="1"/>
</dbReference>
<keyword evidence="2" id="KW-0349">Heme</keyword>
<keyword evidence="2" id="KW-0143">Chaperone</keyword>
<dbReference type="InterPro" id="IPR058240">
    <property type="entry name" value="rSAM_sf"/>
</dbReference>
<dbReference type="AlphaFoldDB" id="A0A562SQX1"/>
<keyword evidence="2" id="KW-0963">Cytoplasm</keyword>
<dbReference type="SFLD" id="SFLDF00562">
    <property type="entry name" value="HemN-like__clustered_with_heat"/>
    <property type="match status" value="1"/>
</dbReference>
<dbReference type="PANTHER" id="PTHR13932:SF5">
    <property type="entry name" value="RADICAL S-ADENOSYL METHIONINE DOMAIN-CONTAINING PROTEIN 1, MITOCHONDRIAL"/>
    <property type="match status" value="1"/>
</dbReference>
<dbReference type="GO" id="GO:0006779">
    <property type="term" value="P:porphyrin-containing compound biosynthetic process"/>
    <property type="evidence" value="ECO:0007669"/>
    <property type="project" value="InterPro"/>
</dbReference>
<keyword evidence="2" id="KW-0949">S-adenosyl-L-methionine</keyword>
<dbReference type="SMART" id="SM00729">
    <property type="entry name" value="Elp3"/>
    <property type="match status" value="1"/>
</dbReference>
<dbReference type="RefSeq" id="WP_317129338.1">
    <property type="nucleotide sequence ID" value="NZ_VLLE01000003.1"/>
</dbReference>
<keyword evidence="5" id="KW-1185">Reference proteome</keyword>
<dbReference type="InterPro" id="IPR023404">
    <property type="entry name" value="rSAM_horseshoe"/>
</dbReference>
<dbReference type="NCBIfam" id="TIGR00539">
    <property type="entry name" value="hemN_rel"/>
    <property type="match status" value="1"/>
</dbReference>
<evidence type="ECO:0000256" key="1">
    <source>
        <dbReference type="ARBA" id="ARBA00006100"/>
    </source>
</evidence>
<comment type="caution">
    <text evidence="4">The sequence shown here is derived from an EMBL/GenBank/DDBJ whole genome shotgun (WGS) entry which is preliminary data.</text>
</comment>
<dbReference type="GO" id="GO:0005737">
    <property type="term" value="C:cytoplasm"/>
    <property type="evidence" value="ECO:0007669"/>
    <property type="project" value="UniProtKB-SubCell"/>
</dbReference>
<dbReference type="Gene3D" id="3.80.30.20">
    <property type="entry name" value="tm_1862 like domain"/>
    <property type="match status" value="1"/>
</dbReference>
<dbReference type="PROSITE" id="PS51918">
    <property type="entry name" value="RADICAL_SAM"/>
    <property type="match status" value="1"/>
</dbReference>
<comment type="subcellular location">
    <subcellularLocation>
        <location evidence="2">Cytoplasm</location>
    </subcellularLocation>
</comment>
<name>A0A562SQX1_9BACT</name>
<dbReference type="SUPFAM" id="SSF102114">
    <property type="entry name" value="Radical SAM enzymes"/>
    <property type="match status" value="1"/>
</dbReference>
<dbReference type="EMBL" id="VLLE01000003">
    <property type="protein sequence ID" value="TWI83414.1"/>
    <property type="molecule type" value="Genomic_DNA"/>
</dbReference>
<dbReference type="SFLD" id="SFLDF00288">
    <property type="entry name" value="HemN-like__clustered_with_nucl"/>
    <property type="match status" value="1"/>
</dbReference>
<accession>A0A562SQX1</accession>
<reference evidence="4 5" key="1">
    <citation type="journal article" date="2015" name="Stand. Genomic Sci.">
        <title>Genomic Encyclopedia of Bacterial and Archaeal Type Strains, Phase III: the genomes of soil and plant-associated and newly described type strains.</title>
        <authorList>
            <person name="Whitman W.B."/>
            <person name="Woyke T."/>
            <person name="Klenk H.P."/>
            <person name="Zhou Y."/>
            <person name="Lilburn T.G."/>
            <person name="Beck B.J."/>
            <person name="De Vos P."/>
            <person name="Vandamme P."/>
            <person name="Eisen J.A."/>
            <person name="Garrity G."/>
            <person name="Hugenholtz P."/>
            <person name="Kyrpides N.C."/>
        </authorList>
    </citation>
    <scope>NUCLEOTIDE SEQUENCE [LARGE SCALE GENOMIC DNA]</scope>
    <source>
        <strain evidence="4 5">CGMCC 1.7271</strain>
    </source>
</reference>
<comment type="similarity">
    <text evidence="1">Belongs to the anaerobic coproporphyrinogen-III oxidase family. HemW subfamily.</text>
</comment>
<dbReference type="InterPro" id="IPR004559">
    <property type="entry name" value="HemW-like"/>
</dbReference>
<dbReference type="InterPro" id="IPR007197">
    <property type="entry name" value="rSAM"/>
</dbReference>
<dbReference type="GO" id="GO:0004109">
    <property type="term" value="F:coproporphyrinogen oxidase activity"/>
    <property type="evidence" value="ECO:0007669"/>
    <property type="project" value="InterPro"/>
</dbReference>
<feature type="domain" description="Radical SAM core" evidence="3">
    <location>
        <begin position="1"/>
        <end position="234"/>
    </location>
</feature>
<comment type="function">
    <text evidence="2">Probably acts as a heme chaperone, transferring heme to an unknown acceptor. Binds one molecule of heme per monomer, possibly covalently. Binds 1 [4Fe-4S] cluster. The cluster is coordinated with 3 cysteines and an exchangeable S-adenosyl-L-methionine.</text>
</comment>
<sequence>MMAGIYIHIPFCRQACNYCNFHFSTSLHYKNDFVAALLNEIQLQAAANYLQDQSIATIYFGGGTPSLLTVEELQQIMQALQQHFTVTADAEITLEANPDDVTDEKLVGWKTLGINRLSIGIQSLFEEDLQWMNRAHTAEEAKQVITKARAAGFNSFTVDLIYGTPGLTDEKWLSNINWVLQQNINHLSCYALTVEEKTPLDKLIRQHKKTDVDAEQQSRQFILLMNELQKAGFEHYEISNFAKPGYRSKHNSSYWKGVHYLGLGPSAHSFNGISRQWNVANNQQYIQALQQHTIPFEKEELTKEQQLNEYIMTSLRLMEGCDLHYVEQRFGIAAANRIRTEAVAFVSKGLLTAANDHLILTQPGKLFADSIAADLFA</sequence>
<dbReference type="InterPro" id="IPR034505">
    <property type="entry name" value="Coproporphyrinogen-III_oxidase"/>
</dbReference>
<evidence type="ECO:0000259" key="3">
    <source>
        <dbReference type="PROSITE" id="PS51918"/>
    </source>
</evidence>
<dbReference type="PANTHER" id="PTHR13932">
    <property type="entry name" value="COPROPORPHYRINIGEN III OXIDASE"/>
    <property type="match status" value="1"/>
</dbReference>
<dbReference type="SFLD" id="SFLDG01082">
    <property type="entry name" value="B12-binding_domain_containing"/>
    <property type="match status" value="1"/>
</dbReference>
<dbReference type="SFLD" id="SFLDS00029">
    <property type="entry name" value="Radical_SAM"/>
    <property type="match status" value="1"/>
</dbReference>
<gene>
    <name evidence="4" type="ORF">IQ13_1526</name>
</gene>
<dbReference type="Pfam" id="PF04055">
    <property type="entry name" value="Radical_SAM"/>
    <property type="match status" value="1"/>
</dbReference>
<keyword evidence="2" id="KW-0408">Iron</keyword>
<keyword evidence="2" id="KW-0411">Iron-sulfur</keyword>
<dbReference type="InterPro" id="IPR006638">
    <property type="entry name" value="Elp3/MiaA/NifB-like_rSAM"/>
</dbReference>
<dbReference type="InterPro" id="IPR010723">
    <property type="entry name" value="HemN_C"/>
</dbReference>
<keyword evidence="2" id="KW-0004">4Fe-4S</keyword>
<evidence type="ECO:0000256" key="2">
    <source>
        <dbReference type="RuleBase" id="RU364116"/>
    </source>
</evidence>
<dbReference type="Proteomes" id="UP000316167">
    <property type="component" value="Unassembled WGS sequence"/>
</dbReference>
<organism evidence="4 5">
    <name type="scientific">Lacibacter cauensis</name>
    <dbReference type="NCBI Taxonomy" id="510947"/>
    <lineage>
        <taxon>Bacteria</taxon>
        <taxon>Pseudomonadati</taxon>
        <taxon>Bacteroidota</taxon>
        <taxon>Chitinophagia</taxon>
        <taxon>Chitinophagales</taxon>
        <taxon>Chitinophagaceae</taxon>
        <taxon>Lacibacter</taxon>
    </lineage>
</organism>
<dbReference type="GO" id="GO:0046872">
    <property type="term" value="F:metal ion binding"/>
    <property type="evidence" value="ECO:0007669"/>
    <property type="project" value="UniProtKB-UniRule"/>
</dbReference>
<evidence type="ECO:0000313" key="5">
    <source>
        <dbReference type="Proteomes" id="UP000316167"/>
    </source>
</evidence>
<proteinExistence type="inferred from homology"/>
<protein>
    <recommendedName>
        <fullName evidence="2">Heme chaperone HemW</fullName>
    </recommendedName>
</protein>
<evidence type="ECO:0000313" key="4">
    <source>
        <dbReference type="EMBL" id="TWI83414.1"/>
    </source>
</evidence>
<keyword evidence="2" id="KW-0479">Metal-binding</keyword>
<dbReference type="SFLD" id="SFLDG01065">
    <property type="entry name" value="anaerobic_coproporphyrinogen-I"/>
    <property type="match status" value="1"/>
</dbReference>